<evidence type="ECO:0000256" key="3">
    <source>
        <dbReference type="SAM" id="MobiDB-lite"/>
    </source>
</evidence>
<dbReference type="SUPFAM" id="SSF116734">
    <property type="entry name" value="DNA methylase specificity domain"/>
    <property type="match status" value="1"/>
</dbReference>
<dbReference type="GO" id="GO:0003677">
    <property type="term" value="F:DNA binding"/>
    <property type="evidence" value="ECO:0007669"/>
    <property type="project" value="UniProtKB-KW"/>
</dbReference>
<dbReference type="InterPro" id="IPR051212">
    <property type="entry name" value="Type-I_RE_S_subunit"/>
</dbReference>
<dbReference type="Gene3D" id="3.90.220.20">
    <property type="entry name" value="DNA methylase specificity domains"/>
    <property type="match status" value="1"/>
</dbReference>
<name>A0A4D4JDE7_9PSEU</name>
<evidence type="ECO:0000313" key="4">
    <source>
        <dbReference type="EMBL" id="GDY33040.1"/>
    </source>
</evidence>
<keyword evidence="5" id="KW-1185">Reference proteome</keyword>
<evidence type="ECO:0000256" key="1">
    <source>
        <dbReference type="ARBA" id="ARBA00022747"/>
    </source>
</evidence>
<feature type="compositionally biased region" description="Polar residues" evidence="3">
    <location>
        <begin position="123"/>
        <end position="133"/>
    </location>
</feature>
<evidence type="ECO:0000256" key="2">
    <source>
        <dbReference type="ARBA" id="ARBA00023125"/>
    </source>
</evidence>
<dbReference type="InterPro" id="IPR044946">
    <property type="entry name" value="Restrct_endonuc_typeI_TRD_sf"/>
</dbReference>
<dbReference type="EMBL" id="BJFL01000032">
    <property type="protein sequence ID" value="GDY33040.1"/>
    <property type="molecule type" value="Genomic_DNA"/>
</dbReference>
<reference evidence="5" key="1">
    <citation type="submission" date="2019-04" db="EMBL/GenBank/DDBJ databases">
        <title>Draft genome sequence of Pseudonocardiaceae bacterium SL3-2-4.</title>
        <authorList>
            <person name="Ningsih F."/>
            <person name="Yokota A."/>
            <person name="Sakai Y."/>
            <person name="Nanatani K."/>
            <person name="Yabe S."/>
            <person name="Oetari A."/>
            <person name="Sjamsuridzal W."/>
        </authorList>
    </citation>
    <scope>NUCLEOTIDE SEQUENCE [LARGE SCALE GENOMIC DNA]</scope>
    <source>
        <strain evidence="5">SL3-2-4</strain>
    </source>
</reference>
<dbReference type="PANTHER" id="PTHR43140">
    <property type="entry name" value="TYPE-1 RESTRICTION ENZYME ECOKI SPECIFICITY PROTEIN"/>
    <property type="match status" value="1"/>
</dbReference>
<feature type="region of interest" description="Disordered" evidence="3">
    <location>
        <begin position="89"/>
        <end position="133"/>
    </location>
</feature>
<dbReference type="GO" id="GO:0009307">
    <property type="term" value="P:DNA restriction-modification system"/>
    <property type="evidence" value="ECO:0007669"/>
    <property type="project" value="UniProtKB-KW"/>
</dbReference>
<evidence type="ECO:0000313" key="5">
    <source>
        <dbReference type="Proteomes" id="UP000298860"/>
    </source>
</evidence>
<keyword evidence="2" id="KW-0238">DNA-binding</keyword>
<accession>A0A4D4JDE7</accession>
<evidence type="ECO:0008006" key="6">
    <source>
        <dbReference type="Google" id="ProtNLM"/>
    </source>
</evidence>
<dbReference type="PANTHER" id="PTHR43140:SF1">
    <property type="entry name" value="TYPE I RESTRICTION ENZYME ECOKI SPECIFICITY SUBUNIT"/>
    <property type="match status" value="1"/>
</dbReference>
<gene>
    <name evidence="4" type="ORF">GTS_46730</name>
</gene>
<protein>
    <recommendedName>
        <fullName evidence="6">Type I restriction modification DNA specificity domain-containing protein</fullName>
    </recommendedName>
</protein>
<proteinExistence type="predicted"/>
<dbReference type="Proteomes" id="UP000298860">
    <property type="component" value="Unassembled WGS sequence"/>
</dbReference>
<comment type="caution">
    <text evidence="4">The sequence shown here is derived from an EMBL/GenBank/DDBJ whole genome shotgun (WGS) entry which is preliminary data.</text>
</comment>
<dbReference type="AlphaFoldDB" id="A0A4D4JDE7"/>
<sequence>MRNISQKALGEVKIPIPPPSVQQEVAATLAGELDAVRKLDMSVGVASVRSGHLRYALLREAFAGRLVPQDSNDEPALVLLERIRAERDAAPKRRRGRRSKVTAAQGNGRRIDPDRPMPAPVPNGTQSELELGL</sequence>
<keyword evidence="1" id="KW-0680">Restriction system</keyword>
<organism evidence="4 5">
    <name type="scientific">Gandjariella thermophila</name>
    <dbReference type="NCBI Taxonomy" id="1931992"/>
    <lineage>
        <taxon>Bacteria</taxon>
        <taxon>Bacillati</taxon>
        <taxon>Actinomycetota</taxon>
        <taxon>Actinomycetes</taxon>
        <taxon>Pseudonocardiales</taxon>
        <taxon>Pseudonocardiaceae</taxon>
        <taxon>Gandjariella</taxon>
    </lineage>
</organism>